<dbReference type="InterPro" id="IPR006094">
    <property type="entry name" value="Oxid_FAD_bind_N"/>
</dbReference>
<comment type="cofactor">
    <cofactor evidence="1">
        <name>FAD</name>
        <dbReference type="ChEBI" id="CHEBI:57692"/>
    </cofactor>
</comment>
<evidence type="ECO:0000313" key="7">
    <source>
        <dbReference type="EMBL" id="USQ81771.1"/>
    </source>
</evidence>
<evidence type="ECO:0000256" key="3">
    <source>
        <dbReference type="ARBA" id="ARBA00022630"/>
    </source>
</evidence>
<evidence type="ECO:0000259" key="6">
    <source>
        <dbReference type="PROSITE" id="PS51387"/>
    </source>
</evidence>
<dbReference type="Gene3D" id="3.30.465.10">
    <property type="match status" value="1"/>
</dbReference>
<dbReference type="InterPro" id="IPR050416">
    <property type="entry name" value="FAD-linked_Oxidoreductase"/>
</dbReference>
<keyword evidence="3" id="KW-0285">Flavoprotein</keyword>
<name>A0ABY4YYQ2_9MICO</name>
<dbReference type="InterPro" id="IPR036318">
    <property type="entry name" value="FAD-bd_PCMH-like_sf"/>
</dbReference>
<gene>
    <name evidence="7" type="ORF">NF556_09030</name>
</gene>
<evidence type="ECO:0000313" key="8">
    <source>
        <dbReference type="Proteomes" id="UP001056455"/>
    </source>
</evidence>
<evidence type="ECO:0000256" key="2">
    <source>
        <dbReference type="ARBA" id="ARBA00005466"/>
    </source>
</evidence>
<dbReference type="InterPro" id="IPR016167">
    <property type="entry name" value="FAD-bd_PCMH_sub1"/>
</dbReference>
<dbReference type="Gene3D" id="3.30.43.10">
    <property type="entry name" value="Uridine Diphospho-n-acetylenolpyruvylglucosamine Reductase, domain 2"/>
    <property type="match status" value="1"/>
</dbReference>
<dbReference type="InterPro" id="IPR012951">
    <property type="entry name" value="BBE"/>
</dbReference>
<dbReference type="InterPro" id="IPR016169">
    <property type="entry name" value="FAD-bd_PCMH_sub2"/>
</dbReference>
<accession>A0ABY4YYQ2</accession>
<evidence type="ECO:0000256" key="4">
    <source>
        <dbReference type="ARBA" id="ARBA00022827"/>
    </source>
</evidence>
<dbReference type="PANTHER" id="PTHR42973">
    <property type="entry name" value="BINDING OXIDOREDUCTASE, PUTATIVE (AFU_ORTHOLOGUE AFUA_1G17690)-RELATED"/>
    <property type="match status" value="1"/>
</dbReference>
<dbReference type="Pfam" id="PF01565">
    <property type="entry name" value="FAD_binding_4"/>
    <property type="match status" value="1"/>
</dbReference>
<dbReference type="PROSITE" id="PS00862">
    <property type="entry name" value="OX2_COVAL_FAD"/>
    <property type="match status" value="1"/>
</dbReference>
<sequence length="458" mass="47789">MTSRQQLDQLIDRLRRDVHGVVITATDPDYAEARLVEARPGGATPLAIVRARDTADVQAVVNAARESGVVLAVRGGGHSAAGHGTVDDGLVLDTSGLKGLDIDVEARTVRAGAGLTAGECVRATSEHGLATGFGDTAAVGISGITLGGGMGLLSRRYGMTIDALLAAEVVTADGQVREVDAEHEPDLFWALRGGGGNFGVVTAMTFRLDDVGETTGGVLVLPATPEVLTGFLAAAEEAPREVTTIVTIMPCPPVPFVAAEHHGTPVLFTTLVHVGPAEAAHEVLAPFRALAPPLADLIRTAPYADLLAWEEIPSLPFVSRSNFFEQLGQEPAGELIDAVGAGPGPMRLIQLRVLGGAVGDVAEGATAFGFRDRRIVSYLACMAHDPAGLDEATTWADRALDLLDDGDRAAYVNFVGDGPVGAQDCYPPATWERLREVKAAHDPGNLFRHNHTIPPAAS</sequence>
<feature type="domain" description="FAD-binding PCMH-type" evidence="6">
    <location>
        <begin position="41"/>
        <end position="211"/>
    </location>
</feature>
<dbReference type="InterPro" id="IPR016166">
    <property type="entry name" value="FAD-bd_PCMH"/>
</dbReference>
<proteinExistence type="inferred from homology"/>
<dbReference type="InterPro" id="IPR006093">
    <property type="entry name" value="Oxy_OxRdtase_FAD_BS"/>
</dbReference>
<protein>
    <submittedName>
        <fullName evidence="7">FAD-binding oxidoreductase</fullName>
    </submittedName>
</protein>
<organism evidence="7 8">
    <name type="scientific">Ornithinimicrobium faecis</name>
    <dbReference type="NCBI Taxonomy" id="2934158"/>
    <lineage>
        <taxon>Bacteria</taxon>
        <taxon>Bacillati</taxon>
        <taxon>Actinomycetota</taxon>
        <taxon>Actinomycetes</taxon>
        <taxon>Micrococcales</taxon>
        <taxon>Ornithinimicrobiaceae</taxon>
        <taxon>Ornithinimicrobium</taxon>
    </lineage>
</organism>
<dbReference type="Pfam" id="PF08031">
    <property type="entry name" value="BBE"/>
    <property type="match status" value="1"/>
</dbReference>
<comment type="similarity">
    <text evidence="2">Belongs to the oxygen-dependent FAD-linked oxidoreductase family.</text>
</comment>
<evidence type="ECO:0000256" key="1">
    <source>
        <dbReference type="ARBA" id="ARBA00001974"/>
    </source>
</evidence>
<dbReference type="Gene3D" id="3.40.462.20">
    <property type="match status" value="1"/>
</dbReference>
<dbReference type="RefSeq" id="WP_252595307.1">
    <property type="nucleotide sequence ID" value="NZ_CP099489.1"/>
</dbReference>
<dbReference type="SUPFAM" id="SSF56176">
    <property type="entry name" value="FAD-binding/transporter-associated domain-like"/>
    <property type="match status" value="1"/>
</dbReference>
<keyword evidence="8" id="KW-1185">Reference proteome</keyword>
<evidence type="ECO:0000256" key="5">
    <source>
        <dbReference type="ARBA" id="ARBA00023002"/>
    </source>
</evidence>
<dbReference type="PROSITE" id="PS51387">
    <property type="entry name" value="FAD_PCMH"/>
    <property type="match status" value="1"/>
</dbReference>
<dbReference type="EMBL" id="CP099489">
    <property type="protein sequence ID" value="USQ81771.1"/>
    <property type="molecule type" value="Genomic_DNA"/>
</dbReference>
<keyword evidence="5" id="KW-0560">Oxidoreductase</keyword>
<keyword evidence="4" id="KW-0274">FAD</keyword>
<dbReference type="Proteomes" id="UP001056455">
    <property type="component" value="Chromosome"/>
</dbReference>
<reference evidence="7" key="1">
    <citation type="submission" date="2022-06" db="EMBL/GenBank/DDBJ databases">
        <title>Ornithinimicrobium HY1793.</title>
        <authorList>
            <person name="Huang Y."/>
        </authorList>
    </citation>
    <scope>NUCLEOTIDE SEQUENCE</scope>
    <source>
        <strain evidence="7">HY1793</strain>
    </source>
</reference>
<dbReference type="PANTHER" id="PTHR42973:SF39">
    <property type="entry name" value="FAD-BINDING PCMH-TYPE DOMAIN-CONTAINING PROTEIN"/>
    <property type="match status" value="1"/>
</dbReference>